<name>A0ABN0WAH4_9ACTN</name>
<evidence type="ECO:0000313" key="2">
    <source>
        <dbReference type="EMBL" id="GAA0329883.1"/>
    </source>
</evidence>
<dbReference type="EMBL" id="BAAABW010000001">
    <property type="protein sequence ID" value="GAA0329883.1"/>
    <property type="molecule type" value="Genomic_DNA"/>
</dbReference>
<reference evidence="2 3" key="1">
    <citation type="journal article" date="2019" name="Int. J. Syst. Evol. Microbiol.">
        <title>The Global Catalogue of Microorganisms (GCM) 10K type strain sequencing project: providing services to taxonomists for standard genome sequencing and annotation.</title>
        <authorList>
            <consortium name="The Broad Institute Genomics Platform"/>
            <consortium name="The Broad Institute Genome Sequencing Center for Infectious Disease"/>
            <person name="Wu L."/>
            <person name="Ma J."/>
        </authorList>
    </citation>
    <scope>NUCLEOTIDE SEQUENCE [LARGE SCALE GENOMIC DNA]</scope>
    <source>
        <strain evidence="2 3">JCM 4565</strain>
    </source>
</reference>
<dbReference type="Proteomes" id="UP001500063">
    <property type="component" value="Unassembled WGS sequence"/>
</dbReference>
<dbReference type="InterPro" id="IPR003793">
    <property type="entry name" value="UPF0166"/>
</dbReference>
<sequence>MRLHGNALRLTVVVGESDTWHHRPLYSEIVHRAHAAGLAGASVFRGIEGFGASSVVHTSRLLSLSEDLPVSVVIVDTEERVRAFVPALDELVDEGLVLLDEVEVVRYTGRGGEPGDAA</sequence>
<gene>
    <name evidence="2" type="ORF">GCM10010319_02400</name>
</gene>
<dbReference type="PANTHER" id="PTHR35983">
    <property type="entry name" value="UPF0166 PROTEIN TM_0021"/>
    <property type="match status" value="1"/>
</dbReference>
<evidence type="ECO:0000256" key="1">
    <source>
        <dbReference type="ARBA" id="ARBA00010554"/>
    </source>
</evidence>
<protein>
    <submittedName>
        <fullName evidence="2">DUF190 domain-containing protein</fullName>
    </submittedName>
</protein>
<dbReference type="Pfam" id="PF02641">
    <property type="entry name" value="DUF190"/>
    <property type="match status" value="1"/>
</dbReference>
<dbReference type="PANTHER" id="PTHR35983:SF1">
    <property type="entry name" value="UPF0166 PROTEIN TM_0021"/>
    <property type="match status" value="1"/>
</dbReference>
<organism evidence="2 3">
    <name type="scientific">Streptomyces blastmyceticus</name>
    <dbReference type="NCBI Taxonomy" id="68180"/>
    <lineage>
        <taxon>Bacteria</taxon>
        <taxon>Bacillati</taxon>
        <taxon>Actinomycetota</taxon>
        <taxon>Actinomycetes</taxon>
        <taxon>Kitasatosporales</taxon>
        <taxon>Streptomycetaceae</taxon>
        <taxon>Streptomyces</taxon>
    </lineage>
</organism>
<accession>A0ABN0WAH4</accession>
<evidence type="ECO:0000313" key="3">
    <source>
        <dbReference type="Proteomes" id="UP001500063"/>
    </source>
</evidence>
<dbReference type="InterPro" id="IPR015867">
    <property type="entry name" value="N-reg_PII/ATP_PRibTrfase_C"/>
</dbReference>
<keyword evidence="3" id="KW-1185">Reference proteome</keyword>
<dbReference type="RefSeq" id="WP_301887312.1">
    <property type="nucleotide sequence ID" value="NZ_BAAABW010000001.1"/>
</dbReference>
<dbReference type="SUPFAM" id="SSF54913">
    <property type="entry name" value="GlnB-like"/>
    <property type="match status" value="1"/>
</dbReference>
<dbReference type="Gene3D" id="3.30.70.120">
    <property type="match status" value="1"/>
</dbReference>
<dbReference type="InterPro" id="IPR011322">
    <property type="entry name" value="N-reg_PII-like_a/b"/>
</dbReference>
<comment type="similarity">
    <text evidence="1">Belongs to the UPF0166 family.</text>
</comment>
<proteinExistence type="inferred from homology"/>
<comment type="caution">
    <text evidence="2">The sequence shown here is derived from an EMBL/GenBank/DDBJ whole genome shotgun (WGS) entry which is preliminary data.</text>
</comment>